<proteinExistence type="predicted"/>
<sequence length="144" mass="16381">MKRSIKAIQCHMIDNTKVPMQEQHHYCPKDDNTWCKFWKEQLDNTVTYDQSNRLPEVFMEELAPIFTRLSQDNLLSRCLKGITQNQNEAINGMLWSKCPKTEFCGARKITIAVCETIGLFNTGAASEAMVMGIFGITQGTNTIN</sequence>
<protein>
    <submittedName>
        <fullName evidence="1">Uncharacterized protein</fullName>
    </submittedName>
</protein>
<name>A0A7D9IUH6_PARCT</name>
<keyword evidence="2" id="KW-1185">Reference proteome</keyword>
<reference evidence="1" key="1">
    <citation type="submission" date="2020-04" db="EMBL/GenBank/DDBJ databases">
        <authorList>
            <person name="Alioto T."/>
            <person name="Alioto T."/>
            <person name="Gomez Garrido J."/>
        </authorList>
    </citation>
    <scope>NUCLEOTIDE SEQUENCE</scope>
    <source>
        <strain evidence="1">A484AB</strain>
    </source>
</reference>
<dbReference type="OrthoDB" id="6434791at2759"/>
<dbReference type="Proteomes" id="UP001152795">
    <property type="component" value="Unassembled WGS sequence"/>
</dbReference>
<accession>A0A7D9IUH6</accession>
<organism evidence="1 2">
    <name type="scientific">Paramuricea clavata</name>
    <name type="common">Red gorgonian</name>
    <name type="synonym">Violescent sea-whip</name>
    <dbReference type="NCBI Taxonomy" id="317549"/>
    <lineage>
        <taxon>Eukaryota</taxon>
        <taxon>Metazoa</taxon>
        <taxon>Cnidaria</taxon>
        <taxon>Anthozoa</taxon>
        <taxon>Octocorallia</taxon>
        <taxon>Malacalcyonacea</taxon>
        <taxon>Plexauridae</taxon>
        <taxon>Paramuricea</taxon>
    </lineage>
</organism>
<comment type="caution">
    <text evidence="1">The sequence shown here is derived from an EMBL/GenBank/DDBJ whole genome shotgun (WGS) entry which is preliminary data.</text>
</comment>
<gene>
    <name evidence="1" type="ORF">PACLA_8A015932</name>
</gene>
<dbReference type="EMBL" id="CACRXK020007935">
    <property type="protein sequence ID" value="CAB4013585.1"/>
    <property type="molecule type" value="Genomic_DNA"/>
</dbReference>
<dbReference type="AlphaFoldDB" id="A0A7D9IUH6"/>
<evidence type="ECO:0000313" key="1">
    <source>
        <dbReference type="EMBL" id="CAB4013585.1"/>
    </source>
</evidence>
<evidence type="ECO:0000313" key="2">
    <source>
        <dbReference type="Proteomes" id="UP001152795"/>
    </source>
</evidence>